<protein>
    <submittedName>
        <fullName evidence="1">Uncharacterized protein</fullName>
    </submittedName>
</protein>
<organism evidence="1">
    <name type="scientific">viral metagenome</name>
    <dbReference type="NCBI Taxonomy" id="1070528"/>
    <lineage>
        <taxon>unclassified sequences</taxon>
        <taxon>metagenomes</taxon>
        <taxon>organismal metagenomes</taxon>
    </lineage>
</organism>
<dbReference type="EMBL" id="MN738945">
    <property type="protein sequence ID" value="QHT32627.1"/>
    <property type="molecule type" value="Genomic_DNA"/>
</dbReference>
<sequence>MQTRRQTKELLRLAPTEFNRSPSTHCAVSTAHSKAAGAATAAVEVYHNNTSENDVDNDNNGMQIYKVFEYDENDKGIFEVNIDFDGASEAWKENKKSSGNGCYKYTCIAFVAKTGIKCEKFAKSGCDYCAMHNKNKIK</sequence>
<reference evidence="1" key="1">
    <citation type="journal article" date="2020" name="Nature">
        <title>Giant virus diversity and host interactions through global metagenomics.</title>
        <authorList>
            <person name="Schulz F."/>
            <person name="Roux S."/>
            <person name="Paez-Espino D."/>
            <person name="Jungbluth S."/>
            <person name="Walsh D.A."/>
            <person name="Denef V.J."/>
            <person name="McMahon K.D."/>
            <person name="Konstantinidis K.T."/>
            <person name="Eloe-Fadrosh E.A."/>
            <person name="Kyrpides N.C."/>
            <person name="Woyke T."/>
        </authorList>
    </citation>
    <scope>NUCLEOTIDE SEQUENCE</scope>
    <source>
        <strain evidence="1">GVMAG-M-3300009161-30</strain>
    </source>
</reference>
<evidence type="ECO:0000313" key="1">
    <source>
        <dbReference type="EMBL" id="QHT32627.1"/>
    </source>
</evidence>
<accession>A0A6C0EU86</accession>
<proteinExistence type="predicted"/>
<dbReference type="AlphaFoldDB" id="A0A6C0EU86"/>
<name>A0A6C0EU86_9ZZZZ</name>